<feature type="region of interest" description="Disordered" evidence="1">
    <location>
        <begin position="1"/>
        <end position="23"/>
    </location>
</feature>
<reference evidence="2" key="1">
    <citation type="submission" date="2020-02" db="EMBL/GenBank/DDBJ databases">
        <authorList>
            <person name="Meier V. D."/>
        </authorList>
    </citation>
    <scope>NUCLEOTIDE SEQUENCE</scope>
    <source>
        <strain evidence="2">AVDCRST_MAG30</strain>
    </source>
</reference>
<dbReference type="EMBL" id="CADCVS010000313">
    <property type="protein sequence ID" value="CAA9509566.1"/>
    <property type="molecule type" value="Genomic_DNA"/>
</dbReference>
<name>A0A6J4SZM2_9ACTN</name>
<gene>
    <name evidence="2" type="ORF">AVDCRST_MAG30-2406</name>
</gene>
<accession>A0A6J4SZM2</accession>
<evidence type="ECO:0000256" key="1">
    <source>
        <dbReference type="SAM" id="MobiDB-lite"/>
    </source>
</evidence>
<protein>
    <submittedName>
        <fullName evidence="2">Uncharacterized protein</fullName>
    </submittedName>
</protein>
<organism evidence="2">
    <name type="scientific">uncultured Solirubrobacteraceae bacterium</name>
    <dbReference type="NCBI Taxonomy" id="1162706"/>
    <lineage>
        <taxon>Bacteria</taxon>
        <taxon>Bacillati</taxon>
        <taxon>Actinomycetota</taxon>
        <taxon>Thermoleophilia</taxon>
        <taxon>Solirubrobacterales</taxon>
        <taxon>Solirubrobacteraceae</taxon>
        <taxon>environmental samples</taxon>
    </lineage>
</organism>
<sequence>MTTHPLRAVPDPAPERLGDAGGIPVADVALPA</sequence>
<proteinExistence type="predicted"/>
<dbReference type="AlphaFoldDB" id="A0A6J4SZM2"/>
<evidence type="ECO:0000313" key="2">
    <source>
        <dbReference type="EMBL" id="CAA9509566.1"/>
    </source>
</evidence>